<proteinExistence type="predicted"/>
<name>A0A3N9UA82_9BACI</name>
<keyword evidence="3" id="KW-1185">Reference proteome</keyword>
<evidence type="ECO:0000313" key="3">
    <source>
        <dbReference type="Proteomes" id="UP000274033"/>
    </source>
</evidence>
<dbReference type="OrthoDB" id="2739792at2"/>
<evidence type="ECO:0000256" key="1">
    <source>
        <dbReference type="SAM" id="MobiDB-lite"/>
    </source>
</evidence>
<feature type="region of interest" description="Disordered" evidence="1">
    <location>
        <begin position="32"/>
        <end position="63"/>
    </location>
</feature>
<protein>
    <submittedName>
        <fullName evidence="2">Uncharacterized protein</fullName>
    </submittedName>
</protein>
<accession>A0A3N9UA82</accession>
<gene>
    <name evidence="2" type="ORF">EBB45_16860</name>
</gene>
<organism evidence="2 3">
    <name type="scientific">Lysinibacillus composti</name>
    <dbReference type="NCBI Taxonomy" id="720633"/>
    <lineage>
        <taxon>Bacteria</taxon>
        <taxon>Bacillati</taxon>
        <taxon>Bacillota</taxon>
        <taxon>Bacilli</taxon>
        <taxon>Bacillales</taxon>
        <taxon>Bacillaceae</taxon>
        <taxon>Lysinibacillus</taxon>
    </lineage>
</organism>
<dbReference type="EMBL" id="RRCT01000021">
    <property type="protein sequence ID" value="RQW73428.1"/>
    <property type="molecule type" value="Genomic_DNA"/>
</dbReference>
<dbReference type="RefSeq" id="WP_124766514.1">
    <property type="nucleotide sequence ID" value="NZ_JAFBDY010000020.1"/>
</dbReference>
<evidence type="ECO:0000313" key="2">
    <source>
        <dbReference type="EMBL" id="RQW73428.1"/>
    </source>
</evidence>
<comment type="caution">
    <text evidence="2">The sequence shown here is derived from an EMBL/GenBank/DDBJ whole genome shotgun (WGS) entry which is preliminary data.</text>
</comment>
<dbReference type="AlphaFoldDB" id="A0A3N9UA82"/>
<reference evidence="2 3" key="1">
    <citation type="journal article" date="2013" name="J. Microbiol.">
        <title>Lysinibacillus chungkukjangi sp. nov., isolated from Chungkukjang, Korean fermented soybean food.</title>
        <authorList>
            <person name="Kim S.J."/>
            <person name="Jang Y.H."/>
            <person name="Hamada M."/>
            <person name="Ahn J.H."/>
            <person name="Weon H.Y."/>
            <person name="Suzuki K."/>
            <person name="Whang K.S."/>
            <person name="Kwon S.W."/>
        </authorList>
    </citation>
    <scope>NUCLEOTIDE SEQUENCE [LARGE SCALE GENOMIC DNA]</scope>
    <source>
        <strain evidence="2 3">MCCC 1A12701</strain>
    </source>
</reference>
<sequence length="112" mass="12959">MKTSRVNPTTSSIFRNSRQYLHANDQFYRVMHDGGRSYSSGQQQRKSSKNIKNNREKKNSVLKNSSGHLIVKGILMDGDSIMLTQKSLVEYSRKIKMSQNRISRIDTYRTSI</sequence>
<dbReference type="Proteomes" id="UP000274033">
    <property type="component" value="Unassembled WGS sequence"/>
</dbReference>